<dbReference type="EMBL" id="JAULSV010000007">
    <property type="protein sequence ID" value="KAK0639401.1"/>
    <property type="molecule type" value="Genomic_DNA"/>
</dbReference>
<name>A0AA39XTJ5_9PEZI</name>
<protein>
    <submittedName>
        <fullName evidence="2">Short chain dehydrogenase</fullName>
    </submittedName>
</protein>
<dbReference type="InterPro" id="IPR036291">
    <property type="entry name" value="NAD(P)-bd_dom_sf"/>
</dbReference>
<dbReference type="SUPFAM" id="SSF51735">
    <property type="entry name" value="NAD(P)-binding Rossmann-fold domains"/>
    <property type="match status" value="1"/>
</dbReference>
<dbReference type="PRINTS" id="PR00080">
    <property type="entry name" value="SDRFAMILY"/>
</dbReference>
<dbReference type="Pfam" id="PF00106">
    <property type="entry name" value="adh_short"/>
    <property type="match status" value="1"/>
</dbReference>
<evidence type="ECO:0000256" key="1">
    <source>
        <dbReference type="RuleBase" id="RU000363"/>
    </source>
</evidence>
<dbReference type="InterPro" id="IPR052184">
    <property type="entry name" value="SDR_enzymes"/>
</dbReference>
<sequence length="229" mass="24790">MSPTVLIVGANRGLGLQFALQYLNKGFKVYGTYRMQSFSEAHELLGSGATALNLDLDVGVSIQGASEMFGDQPLDILINCASEGNGNYNWLDIPPEELMRKFRVSAVGPFLTIKAFHHQLKMSKSPLVVNISSALGSMQGNNTGGNLSYRTSKAALHMITVDLARELAVDNISCVALSPGPGFVKTRMTGFTGTVEAPEAVAFMISIIDRLKPQDMGGFYNRDGQRIPW</sequence>
<organism evidence="2 3">
    <name type="scientific">Cercophora newfieldiana</name>
    <dbReference type="NCBI Taxonomy" id="92897"/>
    <lineage>
        <taxon>Eukaryota</taxon>
        <taxon>Fungi</taxon>
        <taxon>Dikarya</taxon>
        <taxon>Ascomycota</taxon>
        <taxon>Pezizomycotina</taxon>
        <taxon>Sordariomycetes</taxon>
        <taxon>Sordariomycetidae</taxon>
        <taxon>Sordariales</taxon>
        <taxon>Lasiosphaeriaceae</taxon>
        <taxon>Cercophora</taxon>
    </lineage>
</organism>
<dbReference type="InterPro" id="IPR002347">
    <property type="entry name" value="SDR_fam"/>
</dbReference>
<evidence type="ECO:0000313" key="2">
    <source>
        <dbReference type="EMBL" id="KAK0639401.1"/>
    </source>
</evidence>
<keyword evidence="3" id="KW-1185">Reference proteome</keyword>
<gene>
    <name evidence="2" type="ORF">B0T16DRAFT_395139</name>
</gene>
<comment type="similarity">
    <text evidence="1">Belongs to the short-chain dehydrogenases/reductases (SDR) family.</text>
</comment>
<reference evidence="2" key="1">
    <citation type="submission" date="2023-06" db="EMBL/GenBank/DDBJ databases">
        <title>Genome-scale phylogeny and comparative genomics of the fungal order Sordariales.</title>
        <authorList>
            <consortium name="Lawrence Berkeley National Laboratory"/>
            <person name="Hensen N."/>
            <person name="Bonometti L."/>
            <person name="Westerberg I."/>
            <person name="Brannstrom I.O."/>
            <person name="Guillou S."/>
            <person name="Cros-Aarteil S."/>
            <person name="Calhoun S."/>
            <person name="Haridas S."/>
            <person name="Kuo A."/>
            <person name="Mondo S."/>
            <person name="Pangilinan J."/>
            <person name="Riley R."/>
            <person name="Labutti K."/>
            <person name="Andreopoulos B."/>
            <person name="Lipzen A."/>
            <person name="Chen C."/>
            <person name="Yanf M."/>
            <person name="Daum C."/>
            <person name="Ng V."/>
            <person name="Clum A."/>
            <person name="Steindorff A."/>
            <person name="Ohm R."/>
            <person name="Martin F."/>
            <person name="Silar P."/>
            <person name="Natvig D."/>
            <person name="Lalanne C."/>
            <person name="Gautier V."/>
            <person name="Ament-Velasquez S.L."/>
            <person name="Kruys A."/>
            <person name="Hutchinson M.I."/>
            <person name="Powell A.J."/>
            <person name="Barry K."/>
            <person name="Miller A.N."/>
            <person name="Grigoriev I.V."/>
            <person name="Debuchy R."/>
            <person name="Gladieux P."/>
            <person name="Thoren M.H."/>
            <person name="Johannesson H."/>
        </authorList>
    </citation>
    <scope>NUCLEOTIDE SEQUENCE</scope>
    <source>
        <strain evidence="2">SMH2532-1</strain>
    </source>
</reference>
<dbReference type="Proteomes" id="UP001174936">
    <property type="component" value="Unassembled WGS sequence"/>
</dbReference>
<proteinExistence type="inferred from homology"/>
<dbReference type="CDD" id="cd05325">
    <property type="entry name" value="carb_red_sniffer_like_SDR_c"/>
    <property type="match status" value="1"/>
</dbReference>
<dbReference type="PRINTS" id="PR00081">
    <property type="entry name" value="GDHRDH"/>
</dbReference>
<dbReference type="AlphaFoldDB" id="A0AA39XTJ5"/>
<accession>A0AA39XTJ5</accession>
<evidence type="ECO:0000313" key="3">
    <source>
        <dbReference type="Proteomes" id="UP001174936"/>
    </source>
</evidence>
<dbReference type="PANTHER" id="PTHR45458:SF1">
    <property type="entry name" value="SHORT CHAIN DEHYDROGENASE"/>
    <property type="match status" value="1"/>
</dbReference>
<dbReference type="GO" id="GO:0016616">
    <property type="term" value="F:oxidoreductase activity, acting on the CH-OH group of donors, NAD or NADP as acceptor"/>
    <property type="evidence" value="ECO:0007669"/>
    <property type="project" value="TreeGrafter"/>
</dbReference>
<dbReference type="Gene3D" id="3.40.50.720">
    <property type="entry name" value="NAD(P)-binding Rossmann-like Domain"/>
    <property type="match status" value="1"/>
</dbReference>
<dbReference type="PANTHER" id="PTHR45458">
    <property type="entry name" value="SHORT-CHAIN DEHYDROGENASE/REDUCTASE SDR"/>
    <property type="match status" value="1"/>
</dbReference>
<comment type="caution">
    <text evidence="2">The sequence shown here is derived from an EMBL/GenBank/DDBJ whole genome shotgun (WGS) entry which is preliminary data.</text>
</comment>